<keyword evidence="2" id="KW-1185">Reference proteome</keyword>
<sequence>MLLAGLLQLIRYDFSTMFTSATSYHGLLSPKRLNKPWRTHFLRWSWPGCLVWTRVRLSLFILAQKETNSGRTKSMFSAVGSDRGQFVFKAEANRVKVCLEEDRGHLKN</sequence>
<accession>A0ABV1A6J8</accession>
<organism evidence="1 2">
    <name type="scientific">Ameca splendens</name>
    <dbReference type="NCBI Taxonomy" id="208324"/>
    <lineage>
        <taxon>Eukaryota</taxon>
        <taxon>Metazoa</taxon>
        <taxon>Chordata</taxon>
        <taxon>Craniata</taxon>
        <taxon>Vertebrata</taxon>
        <taxon>Euteleostomi</taxon>
        <taxon>Actinopterygii</taxon>
        <taxon>Neopterygii</taxon>
        <taxon>Teleostei</taxon>
        <taxon>Neoteleostei</taxon>
        <taxon>Acanthomorphata</taxon>
        <taxon>Ovalentaria</taxon>
        <taxon>Atherinomorphae</taxon>
        <taxon>Cyprinodontiformes</taxon>
        <taxon>Goodeidae</taxon>
        <taxon>Ameca</taxon>
    </lineage>
</organism>
<dbReference type="EMBL" id="JAHRIP010084953">
    <property type="protein sequence ID" value="MEQ2313886.1"/>
    <property type="molecule type" value="Genomic_DNA"/>
</dbReference>
<reference evidence="1 2" key="1">
    <citation type="submission" date="2021-06" db="EMBL/GenBank/DDBJ databases">
        <authorList>
            <person name="Palmer J.M."/>
        </authorList>
    </citation>
    <scope>NUCLEOTIDE SEQUENCE [LARGE SCALE GENOMIC DNA]</scope>
    <source>
        <strain evidence="1 2">AS_MEX2019</strain>
        <tissue evidence="1">Muscle</tissue>
    </source>
</reference>
<name>A0ABV1A6J8_9TELE</name>
<evidence type="ECO:0000313" key="1">
    <source>
        <dbReference type="EMBL" id="MEQ2313886.1"/>
    </source>
</evidence>
<dbReference type="Proteomes" id="UP001469553">
    <property type="component" value="Unassembled WGS sequence"/>
</dbReference>
<evidence type="ECO:0000313" key="2">
    <source>
        <dbReference type="Proteomes" id="UP001469553"/>
    </source>
</evidence>
<proteinExistence type="predicted"/>
<protein>
    <submittedName>
        <fullName evidence="1">Uncharacterized protein</fullName>
    </submittedName>
</protein>
<gene>
    <name evidence="1" type="ORF">AMECASPLE_006489</name>
</gene>
<comment type="caution">
    <text evidence="1">The sequence shown here is derived from an EMBL/GenBank/DDBJ whole genome shotgun (WGS) entry which is preliminary data.</text>
</comment>